<comment type="subcellular location">
    <subcellularLocation>
        <location evidence="4">Cytoplasm</location>
    </subcellularLocation>
</comment>
<keyword evidence="4" id="KW-0813">Transport</keyword>
<comment type="cofactor">
    <cofactor evidence="4">
        <name>Mg(2+)</name>
        <dbReference type="ChEBI" id="CHEBI:18420"/>
    </cofactor>
    <text evidence="4">Binds 1 Mg(2+) ion per subunit.</text>
</comment>
<dbReference type="PANTHER" id="PTHR23078">
    <property type="entry name" value="VESICULAR-FUSION PROTEIN NSF"/>
    <property type="match status" value="1"/>
</dbReference>
<dbReference type="EC" id="3.6.4.6" evidence="4"/>
<dbReference type="EMBL" id="JBBWWR010000005">
    <property type="protein sequence ID" value="KAK8967180.1"/>
    <property type="molecule type" value="Genomic_DNA"/>
</dbReference>
<comment type="similarity">
    <text evidence="1 4">Belongs to the AAA ATPase family.</text>
</comment>
<protein>
    <recommendedName>
        <fullName evidence="4">Vesicle-fusing ATPase</fullName>
        <ecNumber evidence="4">3.6.4.6</ecNumber>
    </recommendedName>
</protein>
<keyword evidence="6" id="KW-1185">Reference proteome</keyword>
<gene>
    <name evidence="5" type="primary">NSF</name>
    <name evidence="5" type="ORF">KSP40_PGU000979</name>
</gene>
<keyword evidence="4" id="KW-0963">Cytoplasm</keyword>
<name>A0ABR2MSP5_9ASPA</name>
<comment type="function">
    <text evidence="4">Required for vesicle-mediated transport. Catalyzes the fusion of transport vesicles within the Golgi cisternae. Is also required for transport from the endoplasmic reticulum to the Golgi stack. Seems to function as a fusion protein required for the delivery of cargo proteins to all compartments of the Golgi stack independent of vesicle origin.</text>
</comment>
<evidence type="ECO:0000256" key="2">
    <source>
        <dbReference type="ARBA" id="ARBA00022741"/>
    </source>
</evidence>
<evidence type="ECO:0000256" key="4">
    <source>
        <dbReference type="RuleBase" id="RU367045"/>
    </source>
</evidence>
<evidence type="ECO:0000313" key="5">
    <source>
        <dbReference type="EMBL" id="KAK8967180.1"/>
    </source>
</evidence>
<keyword evidence="4" id="KW-0653">Protein transport</keyword>
<dbReference type="Gene3D" id="3.40.50.300">
    <property type="entry name" value="P-loop containing nucleotide triphosphate hydrolases"/>
    <property type="match status" value="1"/>
</dbReference>
<reference evidence="5 6" key="1">
    <citation type="journal article" date="2022" name="Nat. Plants">
        <title>Genomes of leafy and leafless Platanthera orchids illuminate the evolution of mycoheterotrophy.</title>
        <authorList>
            <person name="Li M.H."/>
            <person name="Liu K.W."/>
            <person name="Li Z."/>
            <person name="Lu H.C."/>
            <person name="Ye Q.L."/>
            <person name="Zhang D."/>
            <person name="Wang J.Y."/>
            <person name="Li Y.F."/>
            <person name="Zhong Z.M."/>
            <person name="Liu X."/>
            <person name="Yu X."/>
            <person name="Liu D.K."/>
            <person name="Tu X.D."/>
            <person name="Liu B."/>
            <person name="Hao Y."/>
            <person name="Liao X.Y."/>
            <person name="Jiang Y.T."/>
            <person name="Sun W.H."/>
            <person name="Chen J."/>
            <person name="Chen Y.Q."/>
            <person name="Ai Y."/>
            <person name="Zhai J.W."/>
            <person name="Wu S.S."/>
            <person name="Zhou Z."/>
            <person name="Hsiao Y.Y."/>
            <person name="Wu W.L."/>
            <person name="Chen Y.Y."/>
            <person name="Lin Y.F."/>
            <person name="Hsu J.L."/>
            <person name="Li C.Y."/>
            <person name="Wang Z.W."/>
            <person name="Zhao X."/>
            <person name="Zhong W.Y."/>
            <person name="Ma X.K."/>
            <person name="Ma L."/>
            <person name="Huang J."/>
            <person name="Chen G.Z."/>
            <person name="Huang M.Z."/>
            <person name="Huang L."/>
            <person name="Peng D.H."/>
            <person name="Luo Y.B."/>
            <person name="Zou S.Q."/>
            <person name="Chen S.P."/>
            <person name="Lan S."/>
            <person name="Tsai W.C."/>
            <person name="Van de Peer Y."/>
            <person name="Liu Z.J."/>
        </authorList>
    </citation>
    <scope>NUCLEOTIDE SEQUENCE [LARGE SCALE GENOMIC DNA]</scope>
    <source>
        <strain evidence="5">Lor288</strain>
    </source>
</reference>
<keyword evidence="4" id="KW-0378">Hydrolase</keyword>
<dbReference type="InterPro" id="IPR027417">
    <property type="entry name" value="P-loop_NTPase"/>
</dbReference>
<dbReference type="InterPro" id="IPR039812">
    <property type="entry name" value="Vesicle-fus_ATPase"/>
</dbReference>
<evidence type="ECO:0000313" key="6">
    <source>
        <dbReference type="Proteomes" id="UP001412067"/>
    </source>
</evidence>
<keyword evidence="4" id="KW-0479">Metal-binding</keyword>
<comment type="catalytic activity">
    <reaction evidence="4">
        <text>ATP + H2O = ADP + phosphate + H(+)</text>
        <dbReference type="Rhea" id="RHEA:13065"/>
        <dbReference type="ChEBI" id="CHEBI:15377"/>
        <dbReference type="ChEBI" id="CHEBI:15378"/>
        <dbReference type="ChEBI" id="CHEBI:30616"/>
        <dbReference type="ChEBI" id="CHEBI:43474"/>
        <dbReference type="ChEBI" id="CHEBI:456216"/>
        <dbReference type="EC" id="3.6.4.6"/>
    </reaction>
</comment>
<dbReference type="SUPFAM" id="SSF52540">
    <property type="entry name" value="P-loop containing nucleoside triphosphate hydrolases"/>
    <property type="match status" value="1"/>
</dbReference>
<keyword evidence="4" id="KW-0460">Magnesium</keyword>
<proteinExistence type="inferred from homology"/>
<comment type="caution">
    <text evidence="5">The sequence shown here is derived from an EMBL/GenBank/DDBJ whole genome shotgun (WGS) entry which is preliminary data.</text>
</comment>
<keyword evidence="4" id="KW-0931">ER-Golgi transport</keyword>
<organism evidence="5 6">
    <name type="scientific">Platanthera guangdongensis</name>
    <dbReference type="NCBI Taxonomy" id="2320717"/>
    <lineage>
        <taxon>Eukaryota</taxon>
        <taxon>Viridiplantae</taxon>
        <taxon>Streptophyta</taxon>
        <taxon>Embryophyta</taxon>
        <taxon>Tracheophyta</taxon>
        <taxon>Spermatophyta</taxon>
        <taxon>Magnoliopsida</taxon>
        <taxon>Liliopsida</taxon>
        <taxon>Asparagales</taxon>
        <taxon>Orchidaceae</taxon>
        <taxon>Orchidoideae</taxon>
        <taxon>Orchideae</taxon>
        <taxon>Orchidinae</taxon>
        <taxon>Platanthera</taxon>
    </lineage>
</organism>
<sequence length="75" mass="8444">MNCLNESSKCARISKVFEDAYKSQLSLIILDDIERMIDYSSIGQRFSILTFQTLLSLLKKTSSKGLSLQCICSLC</sequence>
<dbReference type="PANTHER" id="PTHR23078:SF3">
    <property type="entry name" value="VESICLE-FUSING ATPASE"/>
    <property type="match status" value="1"/>
</dbReference>
<evidence type="ECO:0000256" key="3">
    <source>
        <dbReference type="ARBA" id="ARBA00022840"/>
    </source>
</evidence>
<accession>A0ABR2MSP5</accession>
<dbReference type="Proteomes" id="UP001412067">
    <property type="component" value="Unassembled WGS sequence"/>
</dbReference>
<evidence type="ECO:0000256" key="1">
    <source>
        <dbReference type="ARBA" id="ARBA00006914"/>
    </source>
</evidence>
<keyword evidence="3 4" id="KW-0067">ATP-binding</keyword>
<keyword evidence="2 4" id="KW-0547">Nucleotide-binding</keyword>